<protein>
    <submittedName>
        <fullName evidence="1">Uncharacterized protein</fullName>
    </submittedName>
</protein>
<organism evidence="1 2">
    <name type="scientific">Desulfoplanes formicivorans</name>
    <dbReference type="NCBI Taxonomy" id="1592317"/>
    <lineage>
        <taxon>Bacteria</taxon>
        <taxon>Pseudomonadati</taxon>
        <taxon>Thermodesulfobacteriota</taxon>
        <taxon>Desulfovibrionia</taxon>
        <taxon>Desulfovibrionales</taxon>
        <taxon>Desulfoplanaceae</taxon>
        <taxon>Desulfoplanes</taxon>
    </lineage>
</organism>
<evidence type="ECO:0000313" key="1">
    <source>
        <dbReference type="EMBL" id="GAU08150.1"/>
    </source>
</evidence>
<dbReference type="EMBL" id="BDFE01000009">
    <property type="protein sequence ID" value="GAU08150.1"/>
    <property type="molecule type" value="Genomic_DNA"/>
</dbReference>
<reference evidence="2" key="1">
    <citation type="submission" date="2016-06" db="EMBL/GenBank/DDBJ databases">
        <title>Draft genome sequence of Desulfoplanes formicivorans strain Pf12B.</title>
        <authorList>
            <person name="Watanabe M."/>
            <person name="Kojima H."/>
            <person name="Fukui M."/>
        </authorList>
    </citation>
    <scope>NUCLEOTIDE SEQUENCE [LARGE SCALE GENOMIC DNA]</scope>
    <source>
        <strain evidence="2">Pf12B</strain>
    </source>
</reference>
<name>A0A194AG20_9BACT</name>
<dbReference type="Proteomes" id="UP000095200">
    <property type="component" value="Unassembled WGS sequence"/>
</dbReference>
<accession>A0A194AG20</accession>
<proteinExistence type="predicted"/>
<dbReference type="AlphaFoldDB" id="A0A194AG20"/>
<comment type="caution">
    <text evidence="1">The sequence shown here is derived from an EMBL/GenBank/DDBJ whole genome shotgun (WGS) entry which is preliminary data.</text>
</comment>
<keyword evidence="2" id="KW-1185">Reference proteome</keyword>
<gene>
    <name evidence="1" type="ORF">DPF_0853</name>
</gene>
<sequence length="64" mass="7397">MGVKKSDNFFDTYRRHNGPRMSERWPRGQVCLNKRMVCAGRYCRREASDNNASRTGGVYAIRVA</sequence>
<evidence type="ECO:0000313" key="2">
    <source>
        <dbReference type="Proteomes" id="UP000095200"/>
    </source>
</evidence>